<evidence type="ECO:0000313" key="2">
    <source>
        <dbReference type="EMBL" id="KAF0133285.1"/>
    </source>
</evidence>
<evidence type="ECO:0000313" key="3">
    <source>
        <dbReference type="Proteomes" id="UP000488506"/>
    </source>
</evidence>
<name>A0A833L0A3_UNCSA</name>
<keyword evidence="1" id="KW-0812">Transmembrane</keyword>
<accession>A0A833L0A3</accession>
<gene>
    <name evidence="2" type="ORF">FD145_1365</name>
</gene>
<sequence>MDVKKELKSMGKYNGYLGHVFILLGLILATW</sequence>
<protein>
    <submittedName>
        <fullName evidence="2">Uncharacterized protein</fullName>
    </submittedName>
</protein>
<dbReference type="Proteomes" id="UP000488506">
    <property type="component" value="Unassembled WGS sequence"/>
</dbReference>
<feature type="transmembrane region" description="Helical" evidence="1">
    <location>
        <begin position="12"/>
        <end position="30"/>
    </location>
</feature>
<keyword evidence="1" id="KW-1133">Transmembrane helix</keyword>
<organism evidence="2 3">
    <name type="scientific">Candidatus Saganbacteria bacterium</name>
    <dbReference type="NCBI Taxonomy" id="2575572"/>
    <lineage>
        <taxon>Bacteria</taxon>
        <taxon>Bacillati</taxon>
        <taxon>Saganbacteria</taxon>
    </lineage>
</organism>
<dbReference type="AlphaFoldDB" id="A0A833L0A3"/>
<dbReference type="EMBL" id="WPAF01000030">
    <property type="protein sequence ID" value="KAF0133285.1"/>
    <property type="molecule type" value="Genomic_DNA"/>
</dbReference>
<proteinExistence type="predicted"/>
<keyword evidence="1" id="KW-0472">Membrane</keyword>
<comment type="caution">
    <text evidence="2">The sequence shown here is derived from an EMBL/GenBank/DDBJ whole genome shotgun (WGS) entry which is preliminary data.</text>
</comment>
<evidence type="ECO:0000256" key="1">
    <source>
        <dbReference type="SAM" id="Phobius"/>
    </source>
</evidence>
<reference evidence="2 3" key="1">
    <citation type="submission" date="2019-12" db="EMBL/GenBank/DDBJ databases">
        <authorList>
            <person name="Wolfe R."/>
            <person name="Danczak R."/>
            <person name="Wilkins M."/>
        </authorList>
    </citation>
    <scope>NUCLEOTIDE SEQUENCE [LARGE SCALE GENOMIC DNA]</scope>
    <source>
        <strain evidence="2">X2_MaxBin.013</strain>
    </source>
</reference>